<evidence type="ECO:0000313" key="3">
    <source>
        <dbReference type="Proteomes" id="UP000283090"/>
    </source>
</evidence>
<comment type="caution">
    <text evidence="2">The sequence shown here is derived from an EMBL/GenBank/DDBJ whole genome shotgun (WGS) entry which is preliminary data.</text>
</comment>
<sequence>MCRKVYYICECCKAATMTERMRIECTSNIYCRTELGTLNGLGLTGKYALKDPSGLKDGRPDGDTGTHGVPKFGPGVDKVTIDSYQISIDQNKDNMCVKVVAAKTSAPSTASASAFNS</sequence>
<organism evidence="2 3">
    <name type="scientific">Arthrobotrys flagrans</name>
    <name type="common">Nematode-trapping fungus</name>
    <name type="synonym">Trichothecium flagrans</name>
    <dbReference type="NCBI Taxonomy" id="97331"/>
    <lineage>
        <taxon>Eukaryota</taxon>
        <taxon>Fungi</taxon>
        <taxon>Dikarya</taxon>
        <taxon>Ascomycota</taxon>
        <taxon>Pezizomycotina</taxon>
        <taxon>Orbiliomycetes</taxon>
        <taxon>Orbiliales</taxon>
        <taxon>Orbiliaceae</taxon>
        <taxon>Arthrobotrys</taxon>
    </lineage>
</organism>
<dbReference type="GeneID" id="93585541"/>
<reference evidence="2 3" key="1">
    <citation type="submission" date="2019-01" db="EMBL/GenBank/DDBJ databases">
        <title>Intercellular communication is required for trap formation in the nematode-trapping fungus Duddingtonia flagrans.</title>
        <authorList>
            <person name="Youssar L."/>
            <person name="Wernet V."/>
            <person name="Hensel N."/>
            <person name="Hildebrandt H.-G."/>
            <person name="Fischer R."/>
        </authorList>
    </citation>
    <scope>NUCLEOTIDE SEQUENCE [LARGE SCALE GENOMIC DNA]</scope>
    <source>
        <strain evidence="2 3">CBS H-5679</strain>
    </source>
</reference>
<proteinExistence type="predicted"/>
<accession>A0A437A190</accession>
<dbReference type="Proteomes" id="UP000283090">
    <property type="component" value="Unassembled WGS sequence"/>
</dbReference>
<keyword evidence="3" id="KW-1185">Reference proteome</keyword>
<dbReference type="VEuPathDB" id="FungiDB:DFL_003230"/>
<dbReference type="RefSeq" id="XP_067490437.1">
    <property type="nucleotide sequence ID" value="XM_067632139.1"/>
</dbReference>
<name>A0A437A190_ARTFL</name>
<dbReference type="EMBL" id="SAEB01000006">
    <property type="protein sequence ID" value="RVD84893.1"/>
    <property type="molecule type" value="Genomic_DNA"/>
</dbReference>
<feature type="region of interest" description="Disordered" evidence="1">
    <location>
        <begin position="53"/>
        <end position="74"/>
    </location>
</feature>
<evidence type="ECO:0000256" key="1">
    <source>
        <dbReference type="SAM" id="MobiDB-lite"/>
    </source>
</evidence>
<evidence type="ECO:0000313" key="2">
    <source>
        <dbReference type="EMBL" id="RVD84893.1"/>
    </source>
</evidence>
<protein>
    <submittedName>
        <fullName evidence="2">Uncharacterized protein</fullName>
    </submittedName>
</protein>
<feature type="compositionally biased region" description="Basic and acidic residues" evidence="1">
    <location>
        <begin position="53"/>
        <end position="64"/>
    </location>
</feature>
<gene>
    <name evidence="2" type="ORF">DFL_003230</name>
</gene>
<dbReference type="AlphaFoldDB" id="A0A437A190"/>